<sequence>MAAFQWNSNPLSFLPEAKILPPPRSSWQSRLHDRRVARSRFDSTEDPKCMDDISVLFTCGKVGLPPYPPTSGDNVKAMGTFKISTLSLKILINV</sequence>
<organism evidence="1 2">
    <name type="scientific">Araneus ventricosus</name>
    <name type="common">Orbweaver spider</name>
    <name type="synonym">Epeira ventricosa</name>
    <dbReference type="NCBI Taxonomy" id="182803"/>
    <lineage>
        <taxon>Eukaryota</taxon>
        <taxon>Metazoa</taxon>
        <taxon>Ecdysozoa</taxon>
        <taxon>Arthropoda</taxon>
        <taxon>Chelicerata</taxon>
        <taxon>Arachnida</taxon>
        <taxon>Araneae</taxon>
        <taxon>Araneomorphae</taxon>
        <taxon>Entelegynae</taxon>
        <taxon>Araneoidea</taxon>
        <taxon>Araneidae</taxon>
        <taxon>Araneus</taxon>
    </lineage>
</organism>
<protein>
    <submittedName>
        <fullName evidence="1">Uncharacterized protein</fullName>
    </submittedName>
</protein>
<evidence type="ECO:0000313" key="1">
    <source>
        <dbReference type="EMBL" id="GBN08921.1"/>
    </source>
</evidence>
<proteinExistence type="predicted"/>
<name>A0A4Y2L2M3_ARAVE</name>
<gene>
    <name evidence="1" type="ORF">AVEN_112590_1</name>
</gene>
<keyword evidence="2" id="KW-1185">Reference proteome</keyword>
<accession>A0A4Y2L2M3</accession>
<evidence type="ECO:0000313" key="2">
    <source>
        <dbReference type="Proteomes" id="UP000499080"/>
    </source>
</evidence>
<dbReference type="EMBL" id="BGPR01005305">
    <property type="protein sequence ID" value="GBN08921.1"/>
    <property type="molecule type" value="Genomic_DNA"/>
</dbReference>
<dbReference type="Proteomes" id="UP000499080">
    <property type="component" value="Unassembled WGS sequence"/>
</dbReference>
<dbReference type="AlphaFoldDB" id="A0A4Y2L2M3"/>
<comment type="caution">
    <text evidence="1">The sequence shown here is derived from an EMBL/GenBank/DDBJ whole genome shotgun (WGS) entry which is preliminary data.</text>
</comment>
<reference evidence="1 2" key="1">
    <citation type="journal article" date="2019" name="Sci. Rep.">
        <title>Orb-weaving spider Araneus ventricosus genome elucidates the spidroin gene catalogue.</title>
        <authorList>
            <person name="Kono N."/>
            <person name="Nakamura H."/>
            <person name="Ohtoshi R."/>
            <person name="Moran D.A.P."/>
            <person name="Shinohara A."/>
            <person name="Yoshida Y."/>
            <person name="Fujiwara M."/>
            <person name="Mori M."/>
            <person name="Tomita M."/>
            <person name="Arakawa K."/>
        </authorList>
    </citation>
    <scope>NUCLEOTIDE SEQUENCE [LARGE SCALE GENOMIC DNA]</scope>
</reference>